<dbReference type="EMBL" id="KQ242101">
    <property type="protein sequence ID" value="KNC80829.1"/>
    <property type="molecule type" value="Genomic_DNA"/>
</dbReference>
<feature type="compositionally biased region" description="Basic and acidic residues" evidence="1">
    <location>
        <begin position="16"/>
        <end position="29"/>
    </location>
</feature>
<feature type="region of interest" description="Disordered" evidence="1">
    <location>
        <begin position="91"/>
        <end position="129"/>
    </location>
</feature>
<feature type="compositionally biased region" description="Basic and acidic residues" evidence="1">
    <location>
        <begin position="203"/>
        <end position="222"/>
    </location>
</feature>
<dbReference type="GeneID" id="25907315"/>
<organism evidence="2 3">
    <name type="scientific">Sphaeroforma arctica JP610</name>
    <dbReference type="NCBI Taxonomy" id="667725"/>
    <lineage>
        <taxon>Eukaryota</taxon>
        <taxon>Ichthyosporea</taxon>
        <taxon>Ichthyophonida</taxon>
        <taxon>Sphaeroforma</taxon>
    </lineage>
</organism>
<reference evidence="2 3" key="1">
    <citation type="submission" date="2011-02" db="EMBL/GenBank/DDBJ databases">
        <title>The Genome Sequence of Sphaeroforma arctica JP610.</title>
        <authorList>
            <consortium name="The Broad Institute Genome Sequencing Platform"/>
            <person name="Russ C."/>
            <person name="Cuomo C."/>
            <person name="Young S.K."/>
            <person name="Zeng Q."/>
            <person name="Gargeya S."/>
            <person name="Alvarado L."/>
            <person name="Berlin A."/>
            <person name="Chapman S.B."/>
            <person name="Chen Z."/>
            <person name="Freedman E."/>
            <person name="Gellesch M."/>
            <person name="Goldberg J."/>
            <person name="Griggs A."/>
            <person name="Gujja S."/>
            <person name="Heilman E."/>
            <person name="Heiman D."/>
            <person name="Howarth C."/>
            <person name="Mehta T."/>
            <person name="Neiman D."/>
            <person name="Pearson M."/>
            <person name="Roberts A."/>
            <person name="Saif S."/>
            <person name="Shea T."/>
            <person name="Shenoy N."/>
            <person name="Sisk P."/>
            <person name="Stolte C."/>
            <person name="Sykes S."/>
            <person name="White J."/>
            <person name="Yandava C."/>
            <person name="Burger G."/>
            <person name="Gray M.W."/>
            <person name="Holland P.W.H."/>
            <person name="King N."/>
            <person name="Lang F.B.F."/>
            <person name="Roger A.J."/>
            <person name="Ruiz-Trillo I."/>
            <person name="Haas B."/>
            <person name="Nusbaum C."/>
            <person name="Birren B."/>
        </authorList>
    </citation>
    <scope>NUCLEOTIDE SEQUENCE [LARGE SCALE GENOMIC DNA]</scope>
    <source>
        <strain evidence="2 3">JP610</strain>
    </source>
</reference>
<proteinExistence type="predicted"/>
<dbReference type="RefSeq" id="XP_014154731.1">
    <property type="nucleotide sequence ID" value="XM_014299256.1"/>
</dbReference>
<dbReference type="Proteomes" id="UP000054560">
    <property type="component" value="Unassembled WGS sequence"/>
</dbReference>
<evidence type="ECO:0000256" key="1">
    <source>
        <dbReference type="SAM" id="MobiDB-lite"/>
    </source>
</evidence>
<sequence>MANTRQSRRQQQLSPEQRECEEIHQRECTGRPNNLNEEHQTNQSVLQRTLMAQQNRTERIATPSDVDFTEQGLGTPEAMGAARLATHNHLQATATVREGVNNTTDRRHRNRPRGTRQSRDRENDTPEQLTRLLRRQQSLLEKYNRRLQRLRRSTTPQTSDNLEFRIRGADRSRRGLGYTSSDQEGSEAPHNEVSLHDFVQEQHRAQKNPHGREALDNRRDNMETSLHTRRQGCQFKQEALSDMLPAQ</sequence>
<evidence type="ECO:0000313" key="2">
    <source>
        <dbReference type="EMBL" id="KNC80829.1"/>
    </source>
</evidence>
<feature type="compositionally biased region" description="Polar residues" evidence="1">
    <location>
        <begin position="31"/>
        <end position="40"/>
    </location>
</feature>
<feature type="region of interest" description="Disordered" evidence="1">
    <location>
        <begin position="1"/>
        <end position="40"/>
    </location>
</feature>
<protein>
    <submittedName>
        <fullName evidence="2">Uncharacterized protein</fullName>
    </submittedName>
</protein>
<feature type="compositionally biased region" description="Basic residues" evidence="1">
    <location>
        <begin position="106"/>
        <end position="116"/>
    </location>
</feature>
<name>A0A0L0FW03_9EUKA</name>
<feature type="region of interest" description="Disordered" evidence="1">
    <location>
        <begin position="145"/>
        <end position="168"/>
    </location>
</feature>
<feature type="region of interest" description="Disordered" evidence="1">
    <location>
        <begin position="203"/>
        <end position="247"/>
    </location>
</feature>
<evidence type="ECO:0000313" key="3">
    <source>
        <dbReference type="Proteomes" id="UP000054560"/>
    </source>
</evidence>
<keyword evidence="3" id="KW-1185">Reference proteome</keyword>
<feature type="compositionally biased region" description="Polar residues" evidence="1">
    <location>
        <begin position="1"/>
        <end position="15"/>
    </location>
</feature>
<accession>A0A0L0FW03</accession>
<dbReference type="AlphaFoldDB" id="A0A0L0FW03"/>
<gene>
    <name evidence="2" type="ORF">SARC_06811</name>
</gene>